<dbReference type="STRING" id="68570.DC74_1155"/>
<dbReference type="AlphaFoldDB" id="A0A059VXD7"/>
<feature type="compositionally biased region" description="Basic and acidic residues" evidence="4">
    <location>
        <begin position="185"/>
        <end position="199"/>
    </location>
</feature>
<keyword evidence="1 5" id="KW-0489">Methyltransferase</keyword>
<evidence type="ECO:0000313" key="6">
    <source>
        <dbReference type="Proteomes" id="UP000288351"/>
    </source>
</evidence>
<gene>
    <name evidence="5" type="ORF">SALB_01959</name>
</gene>
<sequence length="294" mass="32320">MVSMPNGIPGNEPTSAGSRRHIFGDDADQYDTARPGYPRQLVQDVLDFSALAAHVPALEVGAGTGKATLGFARSGVPLTCVEPDVRMARVLRRRCAHLPDGDVTIEVADFEAWHPRRRYGLLYCAQAWHWIDPAVRWARARCALVPGGAIALFWNHWFLPCGELADRLTAAHARHGVEVPPDTLLDPRPRPARRGPEARQWRDMTAAGFVEPDHRLYASAHERSTSALIDLFTSYGGYRALPAGPRDRVMTEMADIVAEHGGRARVQVITSLFLGRTPPTATSSQAAGAWDRQH</sequence>
<dbReference type="Pfam" id="PF13649">
    <property type="entry name" value="Methyltransf_25"/>
    <property type="match status" value="1"/>
</dbReference>
<evidence type="ECO:0000256" key="1">
    <source>
        <dbReference type="ARBA" id="ARBA00022603"/>
    </source>
</evidence>
<dbReference type="eggNOG" id="COG0500">
    <property type="taxonomic scope" value="Bacteria"/>
</dbReference>
<evidence type="ECO:0000256" key="3">
    <source>
        <dbReference type="ARBA" id="ARBA00022691"/>
    </source>
</evidence>
<evidence type="ECO:0000256" key="4">
    <source>
        <dbReference type="SAM" id="MobiDB-lite"/>
    </source>
</evidence>
<dbReference type="Gene3D" id="3.40.50.150">
    <property type="entry name" value="Vaccinia Virus protein VP39"/>
    <property type="match status" value="1"/>
</dbReference>
<protein>
    <submittedName>
        <fullName evidence="5">Methyltransferase type 11</fullName>
    </submittedName>
</protein>
<comment type="caution">
    <text evidence="5">The sequence shown here is derived from an EMBL/GenBank/DDBJ whole genome shotgun (WGS) entry which is preliminary data.</text>
</comment>
<proteinExistence type="predicted"/>
<feature type="region of interest" description="Disordered" evidence="4">
    <location>
        <begin position="179"/>
        <end position="199"/>
    </location>
</feature>
<dbReference type="SMART" id="SM00650">
    <property type="entry name" value="rADc"/>
    <property type="match status" value="1"/>
</dbReference>
<name>A0A059VXD7_STRNR</name>
<dbReference type="InterPro" id="IPR029063">
    <property type="entry name" value="SAM-dependent_MTases_sf"/>
</dbReference>
<keyword evidence="3" id="KW-0949">S-adenosyl-L-methionine</keyword>
<dbReference type="CDD" id="cd02440">
    <property type="entry name" value="AdoMet_MTases"/>
    <property type="match status" value="1"/>
</dbReference>
<dbReference type="SUPFAM" id="SSF53335">
    <property type="entry name" value="S-adenosyl-L-methionine-dependent methyltransferases"/>
    <property type="match status" value="1"/>
</dbReference>
<keyword evidence="2 5" id="KW-0808">Transferase</keyword>
<organism evidence="5 6">
    <name type="scientific">Streptomyces noursei</name>
    <name type="common">Streptomyces albulus</name>
    <dbReference type="NCBI Taxonomy" id="1971"/>
    <lineage>
        <taxon>Bacteria</taxon>
        <taxon>Bacillati</taxon>
        <taxon>Actinomycetota</taxon>
        <taxon>Actinomycetes</taxon>
        <taxon>Kitasatosporales</taxon>
        <taxon>Streptomycetaceae</taxon>
        <taxon>Streptomyces</taxon>
    </lineage>
</organism>
<dbReference type="EMBL" id="BHXC01000006">
    <property type="protein sequence ID" value="GCB89285.1"/>
    <property type="molecule type" value="Genomic_DNA"/>
</dbReference>
<accession>A0A059VXD7</accession>
<evidence type="ECO:0000313" key="5">
    <source>
        <dbReference type="EMBL" id="GCB89285.1"/>
    </source>
</evidence>
<dbReference type="InterPro" id="IPR041698">
    <property type="entry name" value="Methyltransf_25"/>
</dbReference>
<feature type="region of interest" description="Disordered" evidence="4">
    <location>
        <begin position="1"/>
        <end position="22"/>
    </location>
</feature>
<evidence type="ECO:0000256" key="2">
    <source>
        <dbReference type="ARBA" id="ARBA00022679"/>
    </source>
</evidence>
<dbReference type="Proteomes" id="UP000288351">
    <property type="component" value="Unassembled WGS sequence"/>
</dbReference>
<dbReference type="InterPro" id="IPR020598">
    <property type="entry name" value="rRNA_Ade_methylase_Trfase_N"/>
</dbReference>
<reference evidence="5 6" key="1">
    <citation type="journal article" date="2019" name="Microbiol. Resour. Announc.">
        <title>Draft Genome Sequence of the Most Traditional epsilon-Poly-l-Lysine Producer, Streptomyces albulus NBRC14147.</title>
        <authorList>
            <person name="Yamanaka K."/>
            <person name="Hamano Y."/>
        </authorList>
    </citation>
    <scope>NUCLEOTIDE SEQUENCE [LARGE SCALE GENOMIC DNA]</scope>
    <source>
        <strain evidence="5 6">NBRC 14147</strain>
    </source>
</reference>
<dbReference type="GO" id="GO:0000179">
    <property type="term" value="F:rRNA (adenine-N6,N6-)-dimethyltransferase activity"/>
    <property type="evidence" value="ECO:0007669"/>
    <property type="project" value="InterPro"/>
</dbReference>